<accession>A0A0E9UQX9</accession>
<dbReference type="EMBL" id="GBXM01040952">
    <property type="protein sequence ID" value="JAH67625.1"/>
    <property type="molecule type" value="Transcribed_RNA"/>
</dbReference>
<protein>
    <submittedName>
        <fullName evidence="1">Uncharacterized protein</fullName>
    </submittedName>
</protein>
<reference evidence="1" key="1">
    <citation type="submission" date="2014-11" db="EMBL/GenBank/DDBJ databases">
        <authorList>
            <person name="Amaro Gonzalez C."/>
        </authorList>
    </citation>
    <scope>NUCLEOTIDE SEQUENCE</scope>
</reference>
<sequence length="15" mass="1734">MDVSCLDDFHPQNVN</sequence>
<reference evidence="1" key="2">
    <citation type="journal article" date="2015" name="Fish Shellfish Immunol.">
        <title>Early steps in the European eel (Anguilla anguilla)-Vibrio vulnificus interaction in the gills: Role of the RtxA13 toxin.</title>
        <authorList>
            <person name="Callol A."/>
            <person name="Pajuelo D."/>
            <person name="Ebbesson L."/>
            <person name="Teles M."/>
            <person name="MacKenzie S."/>
            <person name="Amaro C."/>
        </authorList>
    </citation>
    <scope>NUCLEOTIDE SEQUENCE</scope>
</reference>
<proteinExistence type="predicted"/>
<evidence type="ECO:0000313" key="1">
    <source>
        <dbReference type="EMBL" id="JAH67625.1"/>
    </source>
</evidence>
<organism evidence="1">
    <name type="scientific">Anguilla anguilla</name>
    <name type="common">European freshwater eel</name>
    <name type="synonym">Muraena anguilla</name>
    <dbReference type="NCBI Taxonomy" id="7936"/>
    <lineage>
        <taxon>Eukaryota</taxon>
        <taxon>Metazoa</taxon>
        <taxon>Chordata</taxon>
        <taxon>Craniata</taxon>
        <taxon>Vertebrata</taxon>
        <taxon>Euteleostomi</taxon>
        <taxon>Actinopterygii</taxon>
        <taxon>Neopterygii</taxon>
        <taxon>Teleostei</taxon>
        <taxon>Anguilliformes</taxon>
        <taxon>Anguillidae</taxon>
        <taxon>Anguilla</taxon>
    </lineage>
</organism>
<name>A0A0E9UQX9_ANGAN</name>